<gene>
    <name evidence="2" type="ORF">G8770_06135</name>
</gene>
<feature type="signal peptide" evidence="1">
    <location>
        <begin position="1"/>
        <end position="18"/>
    </location>
</feature>
<dbReference type="AlphaFoldDB" id="A0A9E5JR18"/>
<evidence type="ECO:0000313" key="3">
    <source>
        <dbReference type="Proteomes" id="UP000787472"/>
    </source>
</evidence>
<reference evidence="2" key="1">
    <citation type="submission" date="2020-03" db="EMBL/GenBank/DDBJ databases">
        <authorList>
            <person name="Guo F."/>
        </authorList>
    </citation>
    <scope>NUCLEOTIDE SEQUENCE</scope>
    <source>
        <strain evidence="2">JCM 30134</strain>
    </source>
</reference>
<keyword evidence="3" id="KW-1185">Reference proteome</keyword>
<name>A0A9E5JR18_9GAMM</name>
<evidence type="ECO:0000313" key="2">
    <source>
        <dbReference type="EMBL" id="NHO65118.1"/>
    </source>
</evidence>
<evidence type="ECO:0000256" key="1">
    <source>
        <dbReference type="SAM" id="SignalP"/>
    </source>
</evidence>
<keyword evidence="1" id="KW-0732">Signal</keyword>
<feature type="chain" id="PRO_5038518202" evidence="1">
    <location>
        <begin position="19"/>
        <end position="82"/>
    </location>
</feature>
<protein>
    <submittedName>
        <fullName evidence="2">Uncharacterized protein</fullName>
    </submittedName>
</protein>
<dbReference type="EMBL" id="JAAONZ010000003">
    <property type="protein sequence ID" value="NHO65118.1"/>
    <property type="molecule type" value="Genomic_DNA"/>
</dbReference>
<sequence length="82" mass="8819">MKHLITVLLLTAATTAFAGPKSLKDAGSGETSDGRTFNKIEVACHGSSDAREIIQLEGSRKWCLSDESYCGKKMRAAKKACK</sequence>
<organism evidence="2 3">
    <name type="scientific">Pseudomaricurvus hydrocarbonicus</name>
    <dbReference type="NCBI Taxonomy" id="1470433"/>
    <lineage>
        <taxon>Bacteria</taxon>
        <taxon>Pseudomonadati</taxon>
        <taxon>Pseudomonadota</taxon>
        <taxon>Gammaproteobacteria</taxon>
        <taxon>Cellvibrionales</taxon>
        <taxon>Cellvibrionaceae</taxon>
        <taxon>Pseudomaricurvus</taxon>
    </lineage>
</organism>
<dbReference type="RefSeq" id="WP_167183294.1">
    <property type="nucleotide sequence ID" value="NZ_JAAONZ010000003.1"/>
</dbReference>
<accession>A0A9E5JR18</accession>
<comment type="caution">
    <text evidence="2">The sequence shown here is derived from an EMBL/GenBank/DDBJ whole genome shotgun (WGS) entry which is preliminary data.</text>
</comment>
<dbReference type="Proteomes" id="UP000787472">
    <property type="component" value="Unassembled WGS sequence"/>
</dbReference>
<proteinExistence type="predicted"/>